<dbReference type="PANTHER" id="PTHR40629:SF1">
    <property type="entry name" value="PRO41 PROTEIN"/>
    <property type="match status" value="1"/>
</dbReference>
<comment type="caution">
    <text evidence="3">The sequence shown here is derived from an EMBL/GenBank/DDBJ whole genome shotgun (WGS) entry which is preliminary data.</text>
</comment>
<protein>
    <recommendedName>
        <fullName evidence="2">DUF7727 domain-containing protein</fullName>
    </recommendedName>
</protein>
<dbReference type="RefSeq" id="XP_041189128.1">
    <property type="nucleotide sequence ID" value="XM_041336588.1"/>
</dbReference>
<reference evidence="3" key="1">
    <citation type="journal article" date="2020" name="New Phytol.">
        <title>Comparative genomics reveals dynamic genome evolution in host specialist ectomycorrhizal fungi.</title>
        <authorList>
            <person name="Lofgren L.A."/>
            <person name="Nguyen N.H."/>
            <person name="Vilgalys R."/>
            <person name="Ruytinx J."/>
            <person name="Liao H.L."/>
            <person name="Branco S."/>
            <person name="Kuo A."/>
            <person name="LaButti K."/>
            <person name="Lipzen A."/>
            <person name="Andreopoulos W."/>
            <person name="Pangilinan J."/>
            <person name="Riley R."/>
            <person name="Hundley H."/>
            <person name="Na H."/>
            <person name="Barry K."/>
            <person name="Grigoriev I.V."/>
            <person name="Stajich J.E."/>
            <person name="Kennedy P.G."/>
        </authorList>
    </citation>
    <scope>NUCLEOTIDE SEQUENCE</scope>
    <source>
        <strain evidence="3">MN1</strain>
    </source>
</reference>
<dbReference type="EMBL" id="JABBWG010000034">
    <property type="protein sequence ID" value="KAG1809302.1"/>
    <property type="molecule type" value="Genomic_DNA"/>
</dbReference>
<sequence length="155" mass="17382">MGKLIWHELSRYISLTASVYAVWASFWGFFFRKFFWDFIGGILRSPGGLQPSPKFAIFITVIVKFPIVQIASMALGFVMIALEYPIPILKGTAIQRSIALRVVLLIMQAAGTVLFYQGTNAALWSLIAAMFYIRALALREKMEEAIKNKGRVGEA</sequence>
<dbReference type="Proteomes" id="UP000807769">
    <property type="component" value="Unassembled WGS sequence"/>
</dbReference>
<keyword evidence="4" id="KW-1185">Reference proteome</keyword>
<keyword evidence="1" id="KW-0812">Transmembrane</keyword>
<gene>
    <name evidence="3" type="ORF">BJ212DRAFT_1379325</name>
</gene>
<dbReference type="PANTHER" id="PTHR40629">
    <property type="entry name" value="PRO41 PROTEIN"/>
    <property type="match status" value="1"/>
</dbReference>
<evidence type="ECO:0000259" key="2">
    <source>
        <dbReference type="Pfam" id="PF24853"/>
    </source>
</evidence>
<feature type="transmembrane region" description="Helical" evidence="1">
    <location>
        <begin position="98"/>
        <end position="116"/>
    </location>
</feature>
<feature type="transmembrane region" description="Helical" evidence="1">
    <location>
        <begin position="122"/>
        <end position="139"/>
    </location>
</feature>
<evidence type="ECO:0000256" key="1">
    <source>
        <dbReference type="SAM" id="Phobius"/>
    </source>
</evidence>
<feature type="transmembrane region" description="Helical" evidence="1">
    <location>
        <begin position="55"/>
        <end position="86"/>
    </location>
</feature>
<evidence type="ECO:0000313" key="3">
    <source>
        <dbReference type="EMBL" id="KAG1809302.1"/>
    </source>
</evidence>
<organism evidence="3 4">
    <name type="scientific">Suillus subaureus</name>
    <dbReference type="NCBI Taxonomy" id="48587"/>
    <lineage>
        <taxon>Eukaryota</taxon>
        <taxon>Fungi</taxon>
        <taxon>Dikarya</taxon>
        <taxon>Basidiomycota</taxon>
        <taxon>Agaricomycotina</taxon>
        <taxon>Agaricomycetes</taxon>
        <taxon>Agaricomycetidae</taxon>
        <taxon>Boletales</taxon>
        <taxon>Suillineae</taxon>
        <taxon>Suillaceae</taxon>
        <taxon>Suillus</taxon>
    </lineage>
</organism>
<feature type="transmembrane region" description="Helical" evidence="1">
    <location>
        <begin position="12"/>
        <end position="35"/>
    </location>
</feature>
<dbReference type="InterPro" id="IPR056144">
    <property type="entry name" value="DUF7727"/>
</dbReference>
<accession>A0A9P7E2Q7</accession>
<dbReference type="AlphaFoldDB" id="A0A9P7E2Q7"/>
<name>A0A9P7E2Q7_9AGAM</name>
<evidence type="ECO:0000313" key="4">
    <source>
        <dbReference type="Proteomes" id="UP000807769"/>
    </source>
</evidence>
<dbReference type="OrthoDB" id="2110422at2759"/>
<dbReference type="GeneID" id="64630605"/>
<dbReference type="Pfam" id="PF24853">
    <property type="entry name" value="DUF7727"/>
    <property type="match status" value="1"/>
</dbReference>
<keyword evidence="1" id="KW-0472">Membrane</keyword>
<feature type="domain" description="DUF7727" evidence="2">
    <location>
        <begin position="1"/>
        <end position="140"/>
    </location>
</feature>
<proteinExistence type="predicted"/>
<keyword evidence="1" id="KW-1133">Transmembrane helix</keyword>